<comment type="caution">
    <text evidence="1">The sequence shown here is derived from an EMBL/GenBank/DDBJ whole genome shotgun (WGS) entry which is preliminary data.</text>
</comment>
<organism evidence="1 2">
    <name type="scientific">Datura stramonium</name>
    <name type="common">Jimsonweed</name>
    <name type="synonym">Common thornapple</name>
    <dbReference type="NCBI Taxonomy" id="4076"/>
    <lineage>
        <taxon>Eukaryota</taxon>
        <taxon>Viridiplantae</taxon>
        <taxon>Streptophyta</taxon>
        <taxon>Embryophyta</taxon>
        <taxon>Tracheophyta</taxon>
        <taxon>Spermatophyta</taxon>
        <taxon>Magnoliopsida</taxon>
        <taxon>eudicotyledons</taxon>
        <taxon>Gunneridae</taxon>
        <taxon>Pentapetalae</taxon>
        <taxon>asterids</taxon>
        <taxon>lamiids</taxon>
        <taxon>Solanales</taxon>
        <taxon>Solanaceae</taxon>
        <taxon>Solanoideae</taxon>
        <taxon>Datureae</taxon>
        <taxon>Datura</taxon>
    </lineage>
</organism>
<evidence type="ECO:0000313" key="2">
    <source>
        <dbReference type="Proteomes" id="UP000823775"/>
    </source>
</evidence>
<proteinExistence type="predicted"/>
<feature type="non-terminal residue" evidence="1">
    <location>
        <position position="58"/>
    </location>
</feature>
<keyword evidence="2" id="KW-1185">Reference proteome</keyword>
<reference evidence="1 2" key="1">
    <citation type="journal article" date="2021" name="BMC Genomics">
        <title>Datura genome reveals duplications of psychoactive alkaloid biosynthetic genes and high mutation rate following tissue culture.</title>
        <authorList>
            <person name="Rajewski A."/>
            <person name="Carter-House D."/>
            <person name="Stajich J."/>
            <person name="Litt A."/>
        </authorList>
    </citation>
    <scope>NUCLEOTIDE SEQUENCE [LARGE SCALE GENOMIC DNA]</scope>
    <source>
        <strain evidence="1">AR-01</strain>
    </source>
</reference>
<sequence>MSPSRSQLSTLTSPSSCGSCSILSNLCIKDSSSTPDKSPHGALAPAPALAHVISTGYN</sequence>
<name>A0ABS8VL83_DATST</name>
<dbReference type="Proteomes" id="UP000823775">
    <property type="component" value="Unassembled WGS sequence"/>
</dbReference>
<protein>
    <submittedName>
        <fullName evidence="1">Uncharacterized protein</fullName>
    </submittedName>
</protein>
<gene>
    <name evidence="1" type="ORF">HAX54_037280</name>
</gene>
<accession>A0ABS8VL83</accession>
<evidence type="ECO:0000313" key="1">
    <source>
        <dbReference type="EMBL" id="MCD9647002.1"/>
    </source>
</evidence>
<dbReference type="EMBL" id="JACEIK010004999">
    <property type="protein sequence ID" value="MCD9647002.1"/>
    <property type="molecule type" value="Genomic_DNA"/>
</dbReference>